<protein>
    <submittedName>
        <fullName evidence="1">Phage protein</fullName>
    </submittedName>
</protein>
<sequence length="142" mass="15121">MGVGRLALPRLWGPVVTRSRSSAKAAGTRFESLIAATLAELLDDDRVERRAKTGSKDRGDIGGVRTIRGGRVVIECKDTARDNLPAWVREAEVERGNDDAVIGVVAHKKRGSAVGAEQYISMTVASFAALLLGGGDFERGTD</sequence>
<evidence type="ECO:0000313" key="1">
    <source>
        <dbReference type="EMBL" id="SJN33913.1"/>
    </source>
</evidence>
<proteinExistence type="predicted"/>
<name>A0A1R4JQ42_9MICO</name>
<gene>
    <name evidence="1" type="ORF">FM119_08645</name>
</gene>
<keyword evidence="2" id="KW-1185">Reference proteome</keyword>
<accession>A0A1R4JQ42</accession>
<dbReference type="Proteomes" id="UP000196778">
    <property type="component" value="Unassembled WGS sequence"/>
</dbReference>
<evidence type="ECO:0000313" key="2">
    <source>
        <dbReference type="Proteomes" id="UP000196778"/>
    </source>
</evidence>
<dbReference type="AlphaFoldDB" id="A0A1R4JQ42"/>
<organism evidence="1 2">
    <name type="scientific">Mycetocola reblochoni REB411</name>
    <dbReference type="NCBI Taxonomy" id="1255698"/>
    <lineage>
        <taxon>Bacteria</taxon>
        <taxon>Bacillati</taxon>
        <taxon>Actinomycetota</taxon>
        <taxon>Actinomycetes</taxon>
        <taxon>Micrococcales</taxon>
        <taxon>Microbacteriaceae</taxon>
        <taxon>Mycetocola</taxon>
    </lineage>
</organism>
<dbReference type="EMBL" id="FUKR01000050">
    <property type="protein sequence ID" value="SJN33913.1"/>
    <property type="molecule type" value="Genomic_DNA"/>
</dbReference>
<reference evidence="2" key="1">
    <citation type="submission" date="2017-02" db="EMBL/GenBank/DDBJ databases">
        <authorList>
            <person name="Dridi B."/>
        </authorList>
    </citation>
    <scope>NUCLEOTIDE SEQUENCE [LARGE SCALE GENOMIC DNA]</scope>
    <source>
        <strain evidence="2">EB411</strain>
    </source>
</reference>